<dbReference type="InterPro" id="IPR003594">
    <property type="entry name" value="HATPase_dom"/>
</dbReference>
<dbReference type="PROSITE" id="PS00177">
    <property type="entry name" value="TOPOISOMERASE_II"/>
    <property type="match status" value="1"/>
</dbReference>
<evidence type="ECO:0000256" key="6">
    <source>
        <dbReference type="ARBA" id="ARBA00022842"/>
    </source>
</evidence>
<dbReference type="SUPFAM" id="SSF56719">
    <property type="entry name" value="Type II DNA topoisomerase"/>
    <property type="match status" value="1"/>
</dbReference>
<feature type="binding site" evidence="11">
    <location>
        <position position="503"/>
    </location>
    <ligand>
        <name>Mg(2+)</name>
        <dbReference type="ChEBI" id="CHEBI:18420"/>
        <label>2</label>
    </ligand>
</feature>
<dbReference type="GO" id="GO:0006261">
    <property type="term" value="P:DNA-templated DNA replication"/>
    <property type="evidence" value="ECO:0007669"/>
    <property type="project" value="UniProtKB-UniRule"/>
</dbReference>
<dbReference type="InterPro" id="IPR002288">
    <property type="entry name" value="DNA_gyrase_B_C"/>
</dbReference>
<keyword evidence="3 11" id="KW-0479">Metal-binding</keyword>
<evidence type="ECO:0000256" key="5">
    <source>
        <dbReference type="ARBA" id="ARBA00022840"/>
    </source>
</evidence>
<keyword evidence="6 11" id="KW-0460">Magnesium</keyword>
<dbReference type="PROSITE" id="PS50880">
    <property type="entry name" value="TOPRIM"/>
    <property type="match status" value="1"/>
</dbReference>
<dbReference type="InterPro" id="IPR018522">
    <property type="entry name" value="TopoIIA_CS"/>
</dbReference>
<dbReference type="NCBIfam" id="TIGR01059">
    <property type="entry name" value="gyrB"/>
    <property type="match status" value="1"/>
</dbReference>
<dbReference type="PANTHER" id="PTHR45866">
    <property type="entry name" value="DNA GYRASE/TOPOISOMERASE SUBUNIT B"/>
    <property type="match status" value="1"/>
</dbReference>
<proteinExistence type="inferred from homology"/>
<dbReference type="Pfam" id="PF02518">
    <property type="entry name" value="HATPase_c"/>
    <property type="match status" value="1"/>
</dbReference>
<keyword evidence="8" id="KW-0238">DNA-binding</keyword>
<dbReference type="Gene3D" id="3.30.565.10">
    <property type="entry name" value="Histidine kinase-like ATPase, C-terminal domain"/>
    <property type="match status" value="1"/>
</dbReference>
<feature type="site" description="Interaction with DNA" evidence="11">
    <location>
        <position position="458"/>
    </location>
</feature>
<dbReference type="InterPro" id="IPR000565">
    <property type="entry name" value="Topo_IIA_B"/>
</dbReference>
<dbReference type="CDD" id="cd03366">
    <property type="entry name" value="TOPRIM_TopoIIA_GyrB"/>
    <property type="match status" value="1"/>
</dbReference>
<dbReference type="Pfam" id="PF00986">
    <property type="entry name" value="DNA_gyraseB_C"/>
    <property type="match status" value="1"/>
</dbReference>
<reference evidence="12 13" key="1">
    <citation type="submission" date="2019-05" db="EMBL/GenBank/DDBJ databases">
        <title>The metagenome of a microbial culture collection derived from dairy environment covers the genomic content of the human microbiome.</title>
        <authorList>
            <person name="Roder T."/>
            <person name="Wuthrich D."/>
            <person name="Sattari Z."/>
            <person name="Von Ah U."/>
            <person name="Bar C."/>
            <person name="Ronchi F."/>
            <person name="Macpherson A.J."/>
            <person name="Ganal-Vonarburg S.C."/>
            <person name="Bruggmann R."/>
            <person name="Vergeres G."/>
        </authorList>
    </citation>
    <scope>NUCLEOTIDE SEQUENCE [LARGE SCALE GENOMIC DNA]</scope>
    <source>
        <strain evidence="12 13">FAM 24227</strain>
    </source>
</reference>
<comment type="subunit">
    <text evidence="10">Heterotetramer composed of ParC and ParE.</text>
</comment>
<evidence type="ECO:0000256" key="10">
    <source>
        <dbReference type="ARBA" id="ARBA00063644"/>
    </source>
</evidence>
<accession>A0A5R9EG21</accession>
<keyword evidence="5 11" id="KW-0067">ATP-binding</keyword>
<dbReference type="Proteomes" id="UP000306420">
    <property type="component" value="Unassembled WGS sequence"/>
</dbReference>
<dbReference type="SMART" id="SM00433">
    <property type="entry name" value="TOP2c"/>
    <property type="match status" value="1"/>
</dbReference>
<evidence type="ECO:0000313" key="12">
    <source>
        <dbReference type="EMBL" id="TLQ49052.1"/>
    </source>
</evidence>
<dbReference type="Pfam" id="PF00204">
    <property type="entry name" value="DNA_gyraseB"/>
    <property type="match status" value="1"/>
</dbReference>
<evidence type="ECO:0000256" key="8">
    <source>
        <dbReference type="ARBA" id="ARBA00023125"/>
    </source>
</evidence>
<dbReference type="Gene3D" id="3.40.50.670">
    <property type="match status" value="1"/>
</dbReference>
<protein>
    <recommendedName>
        <fullName evidence="11">DNA gyrase subunit B</fullName>
        <ecNumber evidence="11">5.6.2.2</ecNumber>
    </recommendedName>
</protein>
<dbReference type="InterPro" id="IPR013759">
    <property type="entry name" value="Topo_IIA_B_C"/>
</dbReference>
<dbReference type="InterPro" id="IPR014721">
    <property type="entry name" value="Ribsml_uS5_D2-typ_fold_subgr"/>
</dbReference>
<dbReference type="GO" id="GO:0006265">
    <property type="term" value="P:DNA topological change"/>
    <property type="evidence" value="ECO:0007669"/>
    <property type="project" value="UniProtKB-UniRule"/>
</dbReference>
<evidence type="ECO:0000256" key="2">
    <source>
        <dbReference type="ARBA" id="ARBA00010708"/>
    </source>
</evidence>
<dbReference type="InterPro" id="IPR006171">
    <property type="entry name" value="TOPRIM_dom"/>
</dbReference>
<name>A0A5R9EG21_9LACT</name>
<dbReference type="GO" id="GO:0034335">
    <property type="term" value="F:DNA negative supercoiling activity"/>
    <property type="evidence" value="ECO:0007669"/>
    <property type="project" value="UniProtKB-ARBA"/>
</dbReference>
<dbReference type="OrthoDB" id="9802808at2"/>
<evidence type="ECO:0000256" key="9">
    <source>
        <dbReference type="ARBA" id="ARBA00023235"/>
    </source>
</evidence>
<evidence type="ECO:0000256" key="7">
    <source>
        <dbReference type="ARBA" id="ARBA00023029"/>
    </source>
</evidence>
<feature type="binding site" evidence="11">
    <location>
        <position position="430"/>
    </location>
    <ligand>
        <name>Mg(2+)</name>
        <dbReference type="ChEBI" id="CHEBI:18420"/>
        <label>1</label>
        <note>catalytic</note>
    </ligand>
</feature>
<gene>
    <name evidence="11 12" type="primary">gyrB</name>
    <name evidence="12" type="ORF">FEZ33_02205</name>
</gene>
<evidence type="ECO:0000256" key="4">
    <source>
        <dbReference type="ARBA" id="ARBA00022741"/>
    </source>
</evidence>
<dbReference type="InterPro" id="IPR020568">
    <property type="entry name" value="Ribosomal_Su5_D2-typ_SF"/>
</dbReference>
<dbReference type="InterPro" id="IPR011557">
    <property type="entry name" value="GyrB"/>
</dbReference>
<dbReference type="HAMAP" id="MF_01898">
    <property type="entry name" value="GyrB"/>
    <property type="match status" value="1"/>
</dbReference>
<comment type="miscellaneous">
    <text evidence="11">Few gyrases are as efficient as E.coli at forming negative supercoils. Not all organisms have 2 type II topoisomerases; in organisms with a single type II topoisomerase this enzyme also has to decatenate newly replicated chromosomes.</text>
</comment>
<feature type="binding site" evidence="11">
    <location>
        <position position="503"/>
    </location>
    <ligand>
        <name>Mg(2+)</name>
        <dbReference type="ChEBI" id="CHEBI:18420"/>
        <label>1</label>
        <note>catalytic</note>
    </ligand>
</feature>
<keyword evidence="4 11" id="KW-0547">Nucleotide-binding</keyword>
<comment type="subcellular location">
    <subcellularLocation>
        <location evidence="11">Cytoplasm</location>
    </subcellularLocation>
</comment>
<dbReference type="GO" id="GO:0005524">
    <property type="term" value="F:ATP binding"/>
    <property type="evidence" value="ECO:0007669"/>
    <property type="project" value="UniProtKB-UniRule"/>
</dbReference>
<dbReference type="Gene3D" id="3.30.230.10">
    <property type="match status" value="1"/>
</dbReference>
<dbReference type="Pfam" id="PF01751">
    <property type="entry name" value="Toprim"/>
    <property type="match status" value="1"/>
</dbReference>
<dbReference type="FunFam" id="3.40.50.670:FF:000002">
    <property type="entry name" value="DNA gyrase subunit B"/>
    <property type="match status" value="1"/>
</dbReference>
<dbReference type="FunFam" id="3.30.565.10:FF:000002">
    <property type="entry name" value="DNA gyrase subunit B"/>
    <property type="match status" value="1"/>
</dbReference>
<dbReference type="AlphaFoldDB" id="A0A5R9EG21"/>
<comment type="similarity">
    <text evidence="2 11">Belongs to the type II topoisomerase GyrB family.</text>
</comment>
<dbReference type="PRINTS" id="PR01159">
    <property type="entry name" value="DNAGYRASEB"/>
</dbReference>
<keyword evidence="11" id="KW-0963">Cytoplasm</keyword>
<evidence type="ECO:0000313" key="13">
    <source>
        <dbReference type="Proteomes" id="UP000306420"/>
    </source>
</evidence>
<comment type="cofactor">
    <cofactor evidence="11">
        <name>Mg(2+)</name>
        <dbReference type="ChEBI" id="CHEBI:18420"/>
    </cofactor>
    <cofactor evidence="11">
        <name>Mn(2+)</name>
        <dbReference type="ChEBI" id="CHEBI:29035"/>
    </cofactor>
    <cofactor evidence="11">
        <name>Ca(2+)</name>
        <dbReference type="ChEBI" id="CHEBI:29108"/>
    </cofactor>
    <text evidence="11">Binds two Mg(2+) per subunit. The magnesium ions form salt bridges with both the protein and the DNA. Can also accept other divalent metal cations, such as Mn(2+) or Ca(2+).</text>
</comment>
<dbReference type="RefSeq" id="WP_138403762.1">
    <property type="nucleotide sequence ID" value="NZ_VBSP01000004.1"/>
</dbReference>
<comment type="catalytic activity">
    <reaction evidence="1 11">
        <text>ATP-dependent breakage, passage and rejoining of double-stranded DNA.</text>
        <dbReference type="EC" id="5.6.2.2"/>
    </reaction>
</comment>
<dbReference type="GO" id="GO:0003677">
    <property type="term" value="F:DNA binding"/>
    <property type="evidence" value="ECO:0007669"/>
    <property type="project" value="UniProtKB-KW"/>
</dbReference>
<dbReference type="GO" id="GO:0005694">
    <property type="term" value="C:chromosome"/>
    <property type="evidence" value="ECO:0007669"/>
    <property type="project" value="InterPro"/>
</dbReference>
<comment type="caution">
    <text evidence="12">The sequence shown here is derived from an EMBL/GenBank/DDBJ whole genome shotgun (WGS) entry which is preliminary data.</text>
</comment>
<comment type="function">
    <text evidence="11">A type II topoisomerase that negatively supercoils closed circular double-stranded (ds) DNA in an ATP-dependent manner to modulate DNA topology and maintain chromosomes in an underwound state. Negative supercoiling favors strand separation, and DNA replication, transcription, recombination and repair, all of which involve strand separation. Also able to catalyze the interconversion of other topological isomers of dsDNA rings, including catenanes and knotted rings. Type II topoisomerases break and join 2 DNA strands simultaneously in an ATP-dependent manner.</text>
</comment>
<evidence type="ECO:0000256" key="1">
    <source>
        <dbReference type="ARBA" id="ARBA00000185"/>
    </source>
</evidence>
<dbReference type="PRINTS" id="PR00418">
    <property type="entry name" value="TPI2FAMILY"/>
</dbReference>
<comment type="subunit">
    <text evidence="11">Heterotetramer, composed of two GyrA and two GyrB chains. In the heterotetramer, GyrA contains the active site tyrosine that forms a transient covalent intermediate with DNA, while GyrB binds cofactors and catalyzes ATP hydrolysis.</text>
</comment>
<feature type="site" description="Interaction with DNA" evidence="11">
    <location>
        <position position="455"/>
    </location>
</feature>
<dbReference type="InterPro" id="IPR013760">
    <property type="entry name" value="Topo_IIA-like_dom_sf"/>
</dbReference>
<evidence type="ECO:0000256" key="3">
    <source>
        <dbReference type="ARBA" id="ARBA00022723"/>
    </source>
</evidence>
<dbReference type="SUPFAM" id="SSF55874">
    <property type="entry name" value="ATPase domain of HSP90 chaperone/DNA topoisomerase II/histidine kinase"/>
    <property type="match status" value="1"/>
</dbReference>
<dbReference type="CDD" id="cd00822">
    <property type="entry name" value="TopoII_Trans_DNA_gyrase"/>
    <property type="match status" value="1"/>
</dbReference>
<keyword evidence="7 11" id="KW-0799">Topoisomerase</keyword>
<dbReference type="EMBL" id="VBSP01000004">
    <property type="protein sequence ID" value="TLQ49052.1"/>
    <property type="molecule type" value="Genomic_DNA"/>
</dbReference>
<dbReference type="InterPro" id="IPR034160">
    <property type="entry name" value="TOPRIM_GyrB"/>
</dbReference>
<keyword evidence="9 11" id="KW-0413">Isomerase</keyword>
<dbReference type="SMART" id="SM00387">
    <property type="entry name" value="HATPase_c"/>
    <property type="match status" value="1"/>
</dbReference>
<sequence>MPDNINEQNYDANQIQVLEGLEAVRKRPGMYIGTTSIDGLHHLVWEIVDNSIDEALAGYSDHIEVVIEADNTITVTDNGRGIPVDTQEKTGRPAVETVFTMLHSGGKFGGGGYKVSGGLHGVGAAVVNALSSHLYVEVSRNGKVYREEFERGNIAKELEIVGTSEHTGTKVNFKADPTIFTDTTDFKYNILKERIRELAFLNKGLRISLEDKREEREESDSFFYEGGIQSFVEYINEDKQVLHEKPIYLEGESDGIQVEIALQYTTDYVTKILSFANNIHTHEGGTHESGLKAGLTRVINDYARSNNLLKDSDDNLSGDDTREGLTIVLSVKHPDPQFEGQTKTKLGNSEVRTITDRLFSSNYESFLLENPKVAKIIIEKGILASRARNAAKRAREMTRKKSGLEIANLPGKLADCSSRDPEKSELFIVEGDSAGGSAKQGRSRMYQAILPIRGKILNVEKASMDRILNNEEIRSLFTAMGTGFGAEFDVSKARYHKLILMTDADVDGAHIRTLLLTLIFRYMRPLLEAGYIYIAQPPLYQIKQGKKELYLDTDEQLRKWQAENPDARYSLQRYKGLGEMDYEQLWDTTMNPENRRLLRVTIDDAEIANDVMEMLMGDEVPPRREFIEENAVYVQNLDT</sequence>
<dbReference type="FunFam" id="3.30.230.10:FF:000005">
    <property type="entry name" value="DNA gyrase subunit B"/>
    <property type="match status" value="1"/>
</dbReference>
<dbReference type="SUPFAM" id="SSF54211">
    <property type="entry name" value="Ribosomal protein S5 domain 2-like"/>
    <property type="match status" value="1"/>
</dbReference>
<dbReference type="GO" id="GO:0046872">
    <property type="term" value="F:metal ion binding"/>
    <property type="evidence" value="ECO:0007669"/>
    <property type="project" value="UniProtKB-KW"/>
</dbReference>
<evidence type="ECO:0000256" key="11">
    <source>
        <dbReference type="HAMAP-Rule" id="MF_01898"/>
    </source>
</evidence>
<dbReference type="CDD" id="cd16928">
    <property type="entry name" value="HATPase_GyrB-like"/>
    <property type="match status" value="1"/>
</dbReference>
<dbReference type="GO" id="GO:0005737">
    <property type="term" value="C:cytoplasm"/>
    <property type="evidence" value="ECO:0007669"/>
    <property type="project" value="UniProtKB-SubCell"/>
</dbReference>
<feature type="binding site" evidence="11">
    <location>
        <position position="505"/>
    </location>
    <ligand>
        <name>Mg(2+)</name>
        <dbReference type="ChEBI" id="CHEBI:18420"/>
        <label>2</label>
    </ligand>
</feature>
<dbReference type="PANTHER" id="PTHR45866:SF1">
    <property type="entry name" value="DNA GYRASE SUBUNIT B, MITOCHONDRIAL"/>
    <property type="match status" value="1"/>
</dbReference>
<dbReference type="EC" id="5.6.2.2" evidence="11"/>
<dbReference type="NCBIfam" id="NF011501">
    <property type="entry name" value="PRK14939.1"/>
    <property type="match status" value="1"/>
</dbReference>
<dbReference type="InterPro" id="IPR013506">
    <property type="entry name" value="Topo_IIA_bsu_dom2"/>
</dbReference>
<dbReference type="InterPro" id="IPR036890">
    <property type="entry name" value="HATPase_C_sf"/>
</dbReference>
<dbReference type="InterPro" id="IPR001241">
    <property type="entry name" value="Topo_IIA"/>
</dbReference>
<dbReference type="NCBIfam" id="NF004189">
    <property type="entry name" value="PRK05644.1"/>
    <property type="match status" value="1"/>
</dbReference>
<organism evidence="12 13">
    <name type="scientific">Ruoffia tabacinasalis</name>
    <dbReference type="NCBI Taxonomy" id="87458"/>
    <lineage>
        <taxon>Bacteria</taxon>
        <taxon>Bacillati</taxon>
        <taxon>Bacillota</taxon>
        <taxon>Bacilli</taxon>
        <taxon>Lactobacillales</taxon>
        <taxon>Aerococcaceae</taxon>
        <taxon>Ruoffia</taxon>
    </lineage>
</organism>